<reference evidence="1 2" key="1">
    <citation type="submission" date="2019-09" db="EMBL/GenBank/DDBJ databases">
        <title>Genome sequence and assembly of Flavobacterium sp.</title>
        <authorList>
            <person name="Chhetri G."/>
        </authorList>
    </citation>
    <scope>NUCLEOTIDE SEQUENCE [LARGE SCALE GENOMIC DNA]</scope>
    <source>
        <strain evidence="1 2">SNL9</strain>
    </source>
</reference>
<organism evidence="1 2">
    <name type="scientific">Paenimyroides baculatum</name>
    <dbReference type="NCBI Taxonomy" id="2608000"/>
    <lineage>
        <taxon>Bacteria</taxon>
        <taxon>Pseudomonadati</taxon>
        <taxon>Bacteroidota</taxon>
        <taxon>Flavobacteriia</taxon>
        <taxon>Flavobacteriales</taxon>
        <taxon>Flavobacteriaceae</taxon>
        <taxon>Paenimyroides</taxon>
    </lineage>
</organism>
<dbReference type="EMBL" id="VWSG01000003">
    <property type="protein sequence ID" value="KAA5535800.1"/>
    <property type="molecule type" value="Genomic_DNA"/>
</dbReference>
<comment type="caution">
    <text evidence="1">The sequence shown here is derived from an EMBL/GenBank/DDBJ whole genome shotgun (WGS) entry which is preliminary data.</text>
</comment>
<dbReference type="AlphaFoldDB" id="A0A5M6CN33"/>
<proteinExistence type="predicted"/>
<protein>
    <submittedName>
        <fullName evidence="1">Uncharacterized protein</fullName>
    </submittedName>
</protein>
<gene>
    <name evidence="1" type="ORF">F0460_05005</name>
</gene>
<evidence type="ECO:0000313" key="2">
    <source>
        <dbReference type="Proteomes" id="UP000325141"/>
    </source>
</evidence>
<accession>A0A5M6CN33</accession>
<evidence type="ECO:0000313" key="1">
    <source>
        <dbReference type="EMBL" id="KAA5535800.1"/>
    </source>
</evidence>
<name>A0A5M6CN33_9FLAO</name>
<sequence>MLITNVAGDVEWASLSTIVKANETVTTLVNNNDGTYTYTSENGTVTTVNIPASIVNQFNDIVNSGPVTVNGNTYTTIEEYLEDVVATNETVTNLTYDAATGIATYTNEAGTAQTIDLSDVVDNFETVTTVAVNPTTGLFTYIDEAGVTNSLDLAALVKAQETVTTLVDNNNGTYTYTSENGTVTTVNIPASIVNQFNDIVNSGPVTVNGNTYTTIEEYLEDVVATNETVTNLTYDAATGIATYTNEAGTAQTIDLSDVVDNFETVTTVAVNPTTGLFTYVDESGVSTVLNLGDLVKAQETLTSMVQNDATGVITYTPERGTPTTAEVVSADAGNEITVGTDGGAYYKQANTVASISASHTVSADDDTLLIDASGSGLTVTLPAAGDNNGRILILRKMDGSGNIITLSEQITLANGVTFNQFNVQGTMRIQSDGTNWYKID</sequence>
<keyword evidence="2" id="KW-1185">Reference proteome</keyword>
<dbReference type="Proteomes" id="UP000325141">
    <property type="component" value="Unassembled WGS sequence"/>
</dbReference>